<dbReference type="AlphaFoldDB" id="A0A845V466"/>
<gene>
    <name evidence="1" type="ORF">G3I74_04685</name>
</gene>
<evidence type="ECO:0000313" key="2">
    <source>
        <dbReference type="Proteomes" id="UP000484885"/>
    </source>
</evidence>
<dbReference type="SUPFAM" id="SSF81593">
    <property type="entry name" value="Nucleotidyltransferase substrate binding subunit/domain"/>
    <property type="match status" value="1"/>
</dbReference>
<name>A0A845V466_9GAMM</name>
<protein>
    <submittedName>
        <fullName evidence="1">Uncharacterized protein</fullName>
    </submittedName>
</protein>
<reference evidence="1 2" key="1">
    <citation type="submission" date="2020-02" db="EMBL/GenBank/DDBJ databases">
        <authorList>
            <person name="Zhang X.-Y."/>
        </authorList>
    </citation>
    <scope>NUCLEOTIDE SEQUENCE [LARGE SCALE GENOMIC DNA]</scope>
    <source>
        <strain evidence="1 2">C33</strain>
    </source>
</reference>
<dbReference type="EMBL" id="JAAGSC010000035">
    <property type="protein sequence ID" value="NDY95021.1"/>
    <property type="molecule type" value="Genomic_DNA"/>
</dbReference>
<accession>A0A845V466</accession>
<dbReference type="RefSeq" id="WP_164210432.1">
    <property type="nucleotide sequence ID" value="NZ_JAAGSC010000035.1"/>
</dbReference>
<sequence length="116" mass="13447">MSAQLARQRFIDTYRIVSREKRHLDYSCQKLFSTELSIQNLTNLDSNPELAETIEAFASRFGRMQDTMAGKLFPRFLEAQAEPTGTQLETLQRMEKLGLVDSVERWLEARELFGQT</sequence>
<evidence type="ECO:0000313" key="1">
    <source>
        <dbReference type="EMBL" id="NDY95021.1"/>
    </source>
</evidence>
<keyword evidence="2" id="KW-1185">Reference proteome</keyword>
<organism evidence="1 2">
    <name type="scientific">Wenzhouxiangella limi</name>
    <dbReference type="NCBI Taxonomy" id="2707351"/>
    <lineage>
        <taxon>Bacteria</taxon>
        <taxon>Pseudomonadati</taxon>
        <taxon>Pseudomonadota</taxon>
        <taxon>Gammaproteobacteria</taxon>
        <taxon>Chromatiales</taxon>
        <taxon>Wenzhouxiangellaceae</taxon>
        <taxon>Wenzhouxiangella</taxon>
    </lineage>
</organism>
<proteinExistence type="predicted"/>
<dbReference type="Gene3D" id="1.20.120.330">
    <property type="entry name" value="Nucleotidyltransferases domain 2"/>
    <property type="match status" value="1"/>
</dbReference>
<comment type="caution">
    <text evidence="1">The sequence shown here is derived from an EMBL/GenBank/DDBJ whole genome shotgun (WGS) entry which is preliminary data.</text>
</comment>
<dbReference type="Proteomes" id="UP000484885">
    <property type="component" value="Unassembled WGS sequence"/>
</dbReference>